<evidence type="ECO:0000256" key="1">
    <source>
        <dbReference type="SAM" id="MobiDB-lite"/>
    </source>
</evidence>
<evidence type="ECO:0000313" key="3">
    <source>
        <dbReference type="EMBL" id="PLR18399.1"/>
    </source>
</evidence>
<name>A0A2N5CX64_9CAUL</name>
<dbReference type="KEGG" id="cfh:C1707_15550"/>
<evidence type="ECO:0000313" key="2">
    <source>
        <dbReference type="EMBL" id="AYV47558.1"/>
    </source>
</evidence>
<dbReference type="Proteomes" id="UP000281192">
    <property type="component" value="Chromosome"/>
</dbReference>
<keyword evidence="5" id="KW-1185">Reference proteome</keyword>
<gene>
    <name evidence="2" type="ORF">C1707_15550</name>
    <name evidence="3" type="ORF">CFHF_06550</name>
</gene>
<evidence type="ECO:0000313" key="5">
    <source>
        <dbReference type="Proteomes" id="UP000281192"/>
    </source>
</evidence>
<dbReference type="Proteomes" id="UP000234483">
    <property type="component" value="Unassembled WGS sequence"/>
</dbReference>
<dbReference type="EMBL" id="CP026100">
    <property type="protein sequence ID" value="AYV47558.1"/>
    <property type="molecule type" value="Genomic_DNA"/>
</dbReference>
<organism evidence="3 4">
    <name type="scientific">Caulobacter flavus</name>
    <dbReference type="NCBI Taxonomy" id="1679497"/>
    <lineage>
        <taxon>Bacteria</taxon>
        <taxon>Pseudomonadati</taxon>
        <taxon>Pseudomonadota</taxon>
        <taxon>Alphaproteobacteria</taxon>
        <taxon>Caulobacterales</taxon>
        <taxon>Caulobacteraceae</taxon>
        <taxon>Caulobacter</taxon>
    </lineage>
</organism>
<sequence length="180" mass="19623">MARTASRRLKVYAAQIGFFDTVVAAPNQAEALAAWGVRQNLFAEGRAKVTTEAAAVDAAMAYPNTPLRRAVGSKAAFSLEPDLPEVPDAPQRLKLKVVPKAKAKPPPGPKPDRTALARAEKALAAINQRRIDEEADIERRRSELDAEDEASRKRWRKERADAEKVLARTRAAFVEAGGEA</sequence>
<accession>A0A2N5CX64</accession>
<dbReference type="RefSeq" id="WP_101712208.1">
    <property type="nucleotide sequence ID" value="NZ_CP026100.1"/>
</dbReference>
<proteinExistence type="predicted"/>
<feature type="region of interest" description="Disordered" evidence="1">
    <location>
        <begin position="128"/>
        <end position="161"/>
    </location>
</feature>
<evidence type="ECO:0000313" key="4">
    <source>
        <dbReference type="Proteomes" id="UP000234483"/>
    </source>
</evidence>
<evidence type="ECO:0008006" key="6">
    <source>
        <dbReference type="Google" id="ProtNLM"/>
    </source>
</evidence>
<feature type="compositionally biased region" description="Basic and acidic residues" evidence="1">
    <location>
        <begin position="129"/>
        <end position="161"/>
    </location>
</feature>
<reference evidence="3 4" key="1">
    <citation type="submission" date="2017-12" db="EMBL/GenBank/DDBJ databases">
        <title>The genome sequence of Caulobacter flavus CGMCC1 15093.</title>
        <authorList>
            <person name="Gao J."/>
            <person name="Mao X."/>
            <person name="Sun J."/>
        </authorList>
    </citation>
    <scope>NUCLEOTIDE SEQUENCE [LARGE SCALE GENOMIC DNA]</scope>
    <source>
        <strain evidence="3 4">CGMCC1 15093</strain>
    </source>
</reference>
<dbReference type="AlphaFoldDB" id="A0A2N5CX64"/>
<reference evidence="2 5" key="2">
    <citation type="submission" date="2018-01" db="EMBL/GenBank/DDBJ databases">
        <title>Complete genome sequence of Caulobacter flavus RHGG3.</title>
        <authorList>
            <person name="Yang E."/>
        </authorList>
    </citation>
    <scope>NUCLEOTIDE SEQUENCE [LARGE SCALE GENOMIC DNA]</scope>
    <source>
        <strain evidence="2 5">RHGG3</strain>
    </source>
</reference>
<protein>
    <recommendedName>
        <fullName evidence="6">Cell envelope biogenesis protein TolA</fullName>
    </recommendedName>
</protein>
<dbReference type="EMBL" id="PJRQ01000011">
    <property type="protein sequence ID" value="PLR18399.1"/>
    <property type="molecule type" value="Genomic_DNA"/>
</dbReference>
<dbReference type="OrthoDB" id="7478510at2"/>